<keyword evidence="2" id="KW-1185">Reference proteome</keyword>
<dbReference type="Proteomes" id="UP001145114">
    <property type="component" value="Unassembled WGS sequence"/>
</dbReference>
<protein>
    <submittedName>
        <fullName evidence="1">Uncharacterized protein</fullName>
    </submittedName>
</protein>
<proteinExistence type="predicted"/>
<reference evidence="1" key="1">
    <citation type="submission" date="2022-06" db="EMBL/GenBank/DDBJ databases">
        <title>Phylogenomic reconstructions and comparative analyses of Kickxellomycotina fungi.</title>
        <authorList>
            <person name="Reynolds N.K."/>
            <person name="Stajich J.E."/>
            <person name="Barry K."/>
            <person name="Grigoriev I.V."/>
            <person name="Crous P."/>
            <person name="Smith M.E."/>
        </authorList>
    </citation>
    <scope>NUCLEOTIDE SEQUENCE</scope>
    <source>
        <strain evidence="1">RSA 2271</strain>
    </source>
</reference>
<evidence type="ECO:0000313" key="1">
    <source>
        <dbReference type="EMBL" id="KAJ1678172.1"/>
    </source>
</evidence>
<gene>
    <name evidence="1" type="ORF">EV182_004627</name>
</gene>
<accession>A0ACC1HNZ3</accession>
<sequence>MLVRVFALICFVFVVAILSAPAPQGPTGLDRRDSNWIDYMTCLVNKQRATQGLQPLAVDTTLSSIAQAHAQYMQTANSMTHDDPNGSLGARLSRSSISWTGCSENIAAGFDNVNAVFNAWLGSPGHYANIMGASSNIFGAGYDKKYFVNDFAVVSDPSAIGAYIPSCD</sequence>
<name>A0ACC1HNZ3_9FUNG</name>
<comment type="caution">
    <text evidence="1">The sequence shown here is derived from an EMBL/GenBank/DDBJ whole genome shotgun (WGS) entry which is preliminary data.</text>
</comment>
<dbReference type="EMBL" id="JAMZIH010001466">
    <property type="protein sequence ID" value="KAJ1678172.1"/>
    <property type="molecule type" value="Genomic_DNA"/>
</dbReference>
<organism evidence="1 2">
    <name type="scientific">Spiromyces aspiralis</name>
    <dbReference type="NCBI Taxonomy" id="68401"/>
    <lineage>
        <taxon>Eukaryota</taxon>
        <taxon>Fungi</taxon>
        <taxon>Fungi incertae sedis</taxon>
        <taxon>Zoopagomycota</taxon>
        <taxon>Kickxellomycotina</taxon>
        <taxon>Kickxellomycetes</taxon>
        <taxon>Kickxellales</taxon>
        <taxon>Kickxellaceae</taxon>
        <taxon>Spiromyces</taxon>
    </lineage>
</organism>
<evidence type="ECO:0000313" key="2">
    <source>
        <dbReference type="Proteomes" id="UP001145114"/>
    </source>
</evidence>